<name>A0AAW6RLI6_9BURK</name>
<dbReference type="PIRSF" id="PIRSF028757">
    <property type="entry name" value="LD-carboxypeptidase"/>
    <property type="match status" value="1"/>
</dbReference>
<evidence type="ECO:0000313" key="6">
    <source>
        <dbReference type="Proteomes" id="UP001237156"/>
    </source>
</evidence>
<dbReference type="SUPFAM" id="SSF141986">
    <property type="entry name" value="LD-carboxypeptidase A C-terminal domain-like"/>
    <property type="match status" value="1"/>
</dbReference>
<dbReference type="Proteomes" id="UP001237156">
    <property type="component" value="Unassembled WGS sequence"/>
</dbReference>
<dbReference type="InterPro" id="IPR003507">
    <property type="entry name" value="S66_fam"/>
</dbReference>
<dbReference type="GO" id="GO:0016787">
    <property type="term" value="F:hydrolase activity"/>
    <property type="evidence" value="ECO:0007669"/>
    <property type="project" value="UniProtKB-KW"/>
</dbReference>
<dbReference type="InterPro" id="IPR040449">
    <property type="entry name" value="Peptidase_S66_N"/>
</dbReference>
<dbReference type="InterPro" id="IPR029062">
    <property type="entry name" value="Class_I_gatase-like"/>
</dbReference>
<dbReference type="CDD" id="cd07062">
    <property type="entry name" value="Peptidase_S66_mccF_like"/>
    <property type="match status" value="1"/>
</dbReference>
<dbReference type="SUPFAM" id="SSF52317">
    <property type="entry name" value="Class I glutamine amidotransferase-like"/>
    <property type="match status" value="1"/>
</dbReference>
<protein>
    <submittedName>
        <fullName evidence="5">LD-carboxypeptidase</fullName>
    </submittedName>
</protein>
<dbReference type="Pfam" id="PF17676">
    <property type="entry name" value="Peptidase_S66C"/>
    <property type="match status" value="1"/>
</dbReference>
<dbReference type="Gene3D" id="3.40.50.10740">
    <property type="entry name" value="Class I glutamine amidotransferase-like"/>
    <property type="match status" value="1"/>
</dbReference>
<dbReference type="RefSeq" id="WP_279525126.1">
    <property type="nucleotide sequence ID" value="NZ_JARVII010000034.1"/>
</dbReference>
<feature type="domain" description="LD-carboxypeptidase C-terminal" evidence="4">
    <location>
        <begin position="214"/>
        <end position="343"/>
    </location>
</feature>
<evidence type="ECO:0000259" key="4">
    <source>
        <dbReference type="Pfam" id="PF17676"/>
    </source>
</evidence>
<evidence type="ECO:0000256" key="1">
    <source>
        <dbReference type="ARBA" id="ARBA00010233"/>
    </source>
</evidence>
<dbReference type="Pfam" id="PF02016">
    <property type="entry name" value="Peptidase_S66"/>
    <property type="match status" value="1"/>
</dbReference>
<keyword evidence="2" id="KW-0378">Hydrolase</keyword>
<keyword evidence="6" id="KW-1185">Reference proteome</keyword>
<comment type="similarity">
    <text evidence="1">Belongs to the peptidase S66 family.</text>
</comment>
<comment type="caution">
    <text evidence="5">The sequence shown here is derived from an EMBL/GenBank/DDBJ whole genome shotgun (WGS) entry which is preliminary data.</text>
</comment>
<dbReference type="InterPro" id="IPR040921">
    <property type="entry name" value="Peptidase_S66C"/>
</dbReference>
<gene>
    <name evidence="5" type="ORF">QB898_11885</name>
</gene>
<dbReference type="Gene3D" id="3.50.30.60">
    <property type="entry name" value="LD-carboxypeptidase A C-terminal domain-like"/>
    <property type="match status" value="1"/>
</dbReference>
<reference evidence="5 6" key="1">
    <citation type="submission" date="2023-04" db="EMBL/GenBank/DDBJ databases">
        <title>Ottowia paracancer sp. nov., isolated from human stomach.</title>
        <authorList>
            <person name="Song Y."/>
        </authorList>
    </citation>
    <scope>NUCLEOTIDE SEQUENCE [LARGE SCALE GENOMIC DNA]</scope>
    <source>
        <strain evidence="5 6">10c7w1</strain>
    </source>
</reference>
<evidence type="ECO:0000256" key="2">
    <source>
        <dbReference type="ARBA" id="ARBA00022801"/>
    </source>
</evidence>
<sequence>MPEKYWEKPVRVKKIAIVSPSLGLLGEPFVKHEKEIGFRRLRSYGIEVVAAANACKGIEFLKRHPEARAQDLLDAFRDPSVDMILCAIGGDDTYRLLPHLFEHDELLHAASNSQKIFLGFSDATVNHFMLHKAGIHTFYGQSFLSDVCELEDEMLPYSRKYFEELLATGTIREIRPSDVWYGERTAFDESQIGVKRVRHPNRGFELLQGNAVFSGKILGGCIETIYDLFDHARHDDSPALCRQYDIFPSVDDWRGKILLLESSEECAKPEIYQKMLQTLKAAGIFEVANGVLAGKPMNEVHYEEYKRLLISEINKPDLPVMYNLNVGHATPRCIVPLNVEATVDAARQVIRFAWGRE</sequence>
<dbReference type="InterPro" id="IPR027461">
    <property type="entry name" value="Carboxypeptidase_A_C_sf"/>
</dbReference>
<organism evidence="5 6">
    <name type="scientific">Ottowia cancrivicina</name>
    <dbReference type="NCBI Taxonomy" id="3040346"/>
    <lineage>
        <taxon>Bacteria</taxon>
        <taxon>Pseudomonadati</taxon>
        <taxon>Pseudomonadota</taxon>
        <taxon>Betaproteobacteria</taxon>
        <taxon>Burkholderiales</taxon>
        <taxon>Comamonadaceae</taxon>
        <taxon>Ottowia</taxon>
    </lineage>
</organism>
<dbReference type="InterPro" id="IPR027478">
    <property type="entry name" value="LdcA_N"/>
</dbReference>
<dbReference type="PANTHER" id="PTHR30237:SF4">
    <property type="entry name" value="LD-CARBOXYPEPTIDASE C-TERMINAL DOMAIN-CONTAINING PROTEIN"/>
    <property type="match status" value="1"/>
</dbReference>
<dbReference type="PANTHER" id="PTHR30237">
    <property type="entry name" value="MURAMOYLTETRAPEPTIDE CARBOXYPEPTIDASE"/>
    <property type="match status" value="1"/>
</dbReference>
<evidence type="ECO:0000259" key="3">
    <source>
        <dbReference type="Pfam" id="PF02016"/>
    </source>
</evidence>
<evidence type="ECO:0000313" key="5">
    <source>
        <dbReference type="EMBL" id="MDG9700400.1"/>
    </source>
</evidence>
<feature type="domain" description="LD-carboxypeptidase N-terminal" evidence="3">
    <location>
        <begin position="15"/>
        <end position="140"/>
    </location>
</feature>
<proteinExistence type="inferred from homology"/>
<dbReference type="AlphaFoldDB" id="A0AAW6RLI6"/>
<accession>A0AAW6RLI6</accession>
<dbReference type="EMBL" id="JARVII010000034">
    <property type="protein sequence ID" value="MDG9700400.1"/>
    <property type="molecule type" value="Genomic_DNA"/>
</dbReference>